<sequence length="113" mass="12241">MYEEYSERKGGVVPFCAEYAVGQRFRITGETTSEVFLVRHGRKVMLCGIVRIGDNSGNGTAPESDNEEADEDAGEEYETAPGSMPKAITNGNNFSGSRADAQAGRKMEVQPES</sequence>
<dbReference type="AlphaFoldDB" id="A0A8J7YL97"/>
<comment type="caution">
    <text evidence="2">The sequence shown here is derived from an EMBL/GenBank/DDBJ whole genome shotgun (WGS) entry which is preliminary data.</text>
</comment>
<gene>
    <name evidence="2" type="ORF">J9259_09440</name>
</gene>
<evidence type="ECO:0000313" key="2">
    <source>
        <dbReference type="EMBL" id="MBX8632717.1"/>
    </source>
</evidence>
<feature type="compositionally biased region" description="Acidic residues" evidence="1">
    <location>
        <begin position="64"/>
        <end position="78"/>
    </location>
</feature>
<evidence type="ECO:0000313" key="3">
    <source>
        <dbReference type="Proteomes" id="UP000716004"/>
    </source>
</evidence>
<dbReference type="Proteomes" id="UP000716004">
    <property type="component" value="Unassembled WGS sequence"/>
</dbReference>
<name>A0A8J7YL97_9ARCH</name>
<feature type="compositionally biased region" description="Basic and acidic residues" evidence="1">
    <location>
        <begin position="103"/>
        <end position="113"/>
    </location>
</feature>
<organism evidence="2 3">
    <name type="scientific">Candidatus Sysuiplasma superficiale</name>
    <dbReference type="NCBI Taxonomy" id="2823368"/>
    <lineage>
        <taxon>Archaea</taxon>
        <taxon>Methanobacteriati</taxon>
        <taxon>Thermoplasmatota</taxon>
        <taxon>Thermoplasmata</taxon>
        <taxon>Candidatus Sysuiplasmatales</taxon>
        <taxon>Candidatus Sysuiplasmataceae</taxon>
        <taxon>Candidatus Sysuiplasma</taxon>
    </lineage>
</organism>
<accession>A0A8J7YL97</accession>
<protein>
    <submittedName>
        <fullName evidence="2">Uncharacterized protein</fullName>
    </submittedName>
</protein>
<feature type="region of interest" description="Disordered" evidence="1">
    <location>
        <begin position="52"/>
        <end position="113"/>
    </location>
</feature>
<reference evidence="2" key="1">
    <citation type="submission" date="2021-04" db="EMBL/GenBank/DDBJ databases">
        <title>Genomic insights into ecological role and evolution of a novel Thermoplasmata order Candidatus Sysuiplasmatales.</title>
        <authorList>
            <person name="Yuan Y."/>
        </authorList>
    </citation>
    <scope>NUCLEOTIDE SEQUENCE</scope>
    <source>
        <strain evidence="2">YP2-bin.285</strain>
    </source>
</reference>
<dbReference type="EMBL" id="JAGVSJ010000057">
    <property type="protein sequence ID" value="MBX8632717.1"/>
    <property type="molecule type" value="Genomic_DNA"/>
</dbReference>
<evidence type="ECO:0000256" key="1">
    <source>
        <dbReference type="SAM" id="MobiDB-lite"/>
    </source>
</evidence>
<proteinExistence type="predicted"/>